<evidence type="ECO:0000256" key="2">
    <source>
        <dbReference type="ARBA" id="ARBA00022898"/>
    </source>
</evidence>
<feature type="compositionally biased region" description="Pro residues" evidence="6">
    <location>
        <begin position="93"/>
        <end position="111"/>
    </location>
</feature>
<dbReference type="CDD" id="cd07377">
    <property type="entry name" value="WHTH_GntR"/>
    <property type="match status" value="1"/>
</dbReference>
<comment type="similarity">
    <text evidence="1">In the C-terminal section; belongs to the class-I pyridoxal-phosphate-dependent aminotransferase family.</text>
</comment>
<dbReference type="AlphaFoldDB" id="A0A7H2BK49"/>
<dbReference type="PANTHER" id="PTHR46577">
    <property type="entry name" value="HTH-TYPE TRANSCRIPTIONAL REGULATORY PROTEIN GABR"/>
    <property type="match status" value="1"/>
</dbReference>
<dbReference type="Gene3D" id="1.10.10.10">
    <property type="entry name" value="Winged helix-like DNA-binding domain superfamily/Winged helix DNA-binding domain"/>
    <property type="match status" value="1"/>
</dbReference>
<keyword evidence="5" id="KW-0804">Transcription</keyword>
<dbReference type="CDD" id="cd00609">
    <property type="entry name" value="AAT_like"/>
    <property type="match status" value="1"/>
</dbReference>
<keyword evidence="9" id="KW-1185">Reference proteome</keyword>
<dbReference type="GO" id="GO:0003677">
    <property type="term" value="F:DNA binding"/>
    <property type="evidence" value="ECO:0007669"/>
    <property type="project" value="UniProtKB-KW"/>
</dbReference>
<feature type="domain" description="HTH gntR-type" evidence="7">
    <location>
        <begin position="20"/>
        <end position="89"/>
    </location>
</feature>
<dbReference type="PANTHER" id="PTHR46577:SF1">
    <property type="entry name" value="HTH-TYPE TRANSCRIPTIONAL REGULATORY PROTEIN GABR"/>
    <property type="match status" value="1"/>
</dbReference>
<evidence type="ECO:0000256" key="4">
    <source>
        <dbReference type="ARBA" id="ARBA00023125"/>
    </source>
</evidence>
<evidence type="ECO:0000256" key="3">
    <source>
        <dbReference type="ARBA" id="ARBA00023015"/>
    </source>
</evidence>
<keyword evidence="2" id="KW-0663">Pyridoxal phosphate</keyword>
<proteinExistence type="inferred from homology"/>
<dbReference type="InterPro" id="IPR036390">
    <property type="entry name" value="WH_DNA-bd_sf"/>
</dbReference>
<name>A0A7H2BK49_9MICC</name>
<accession>A0A7H2BK49</accession>
<dbReference type="RefSeq" id="WP_190617630.1">
    <property type="nucleotide sequence ID" value="NZ_CP061538.1"/>
</dbReference>
<reference evidence="8 9" key="1">
    <citation type="submission" date="2020-09" db="EMBL/GenBank/DDBJ databases">
        <title>Investigation of environmental microbe.</title>
        <authorList>
            <person name="Ou Y."/>
            <person name="Kang Q."/>
        </authorList>
    </citation>
    <scope>NUCLEOTIDE SEQUENCE [LARGE SCALE GENOMIC DNA]</scope>
    <source>
        <strain evidence="8 9">KJZ-9</strain>
    </source>
</reference>
<keyword evidence="3" id="KW-0805">Transcription regulation</keyword>
<dbReference type="Pfam" id="PF00392">
    <property type="entry name" value="GntR"/>
    <property type="match status" value="1"/>
</dbReference>
<dbReference type="SMART" id="SM00345">
    <property type="entry name" value="HTH_GNTR"/>
    <property type="match status" value="1"/>
</dbReference>
<dbReference type="InterPro" id="IPR015421">
    <property type="entry name" value="PyrdxlP-dep_Trfase_major"/>
</dbReference>
<evidence type="ECO:0000256" key="1">
    <source>
        <dbReference type="ARBA" id="ARBA00005384"/>
    </source>
</evidence>
<dbReference type="SUPFAM" id="SSF46785">
    <property type="entry name" value="Winged helix' DNA-binding domain"/>
    <property type="match status" value="1"/>
</dbReference>
<dbReference type="GO" id="GO:0003700">
    <property type="term" value="F:DNA-binding transcription factor activity"/>
    <property type="evidence" value="ECO:0007669"/>
    <property type="project" value="InterPro"/>
</dbReference>
<keyword evidence="4" id="KW-0238">DNA-binding</keyword>
<sequence length="501" mass="53924">MARSSTSAELPLQINKNSTASLPSQIAEQIRALIVGQTLAGGDSLPATRTLAARLGVSRGSVVAAYEQLAGEGYVSTGKGGTTVSVAFDSSAPPRPASPPLPEPSPSPRVRPIPKTMPTRQFIDLRPGIPDTSQLATSAWRSAWRHTAALPGRTHPAAGSPELQYQLAEHLRLMRSVVREPASIMVTAGARDAFRLVLSALRREIHDRPLRIAVENPGYPSLHRIPAAFDHEIMPIPVDDHGLNPAYLPAENRPDLVLVAPSHQYPLGASMPVARRLELLNWAAENDAYIVEDDYDSELRYVGDPLPALAALARDAGESAAALDRVITLGSFAKTISPGLGLGFMIAPDALTGPLWELREDLGSPVSAMVQDAMAEFMRDGGVRRHIGRMRRLYKGRRNLLLDILSTGDMPAWVQVLPMDGGLHVVLEFSGDYATEADERAVLEILEESGVKAAALGDYWSHTGTSEKERAFGIVVGFGAASDRALQRGLLLLISALKRRS</sequence>
<dbReference type="SUPFAM" id="SSF53383">
    <property type="entry name" value="PLP-dependent transferases"/>
    <property type="match status" value="1"/>
</dbReference>
<dbReference type="Proteomes" id="UP000516421">
    <property type="component" value="Chromosome"/>
</dbReference>
<organism evidence="8 9">
    <name type="scientific">Rothia amarae</name>
    <dbReference type="NCBI Taxonomy" id="169480"/>
    <lineage>
        <taxon>Bacteria</taxon>
        <taxon>Bacillati</taxon>
        <taxon>Actinomycetota</taxon>
        <taxon>Actinomycetes</taxon>
        <taxon>Micrococcales</taxon>
        <taxon>Micrococcaceae</taxon>
        <taxon>Rothia</taxon>
    </lineage>
</organism>
<dbReference type="InterPro" id="IPR051446">
    <property type="entry name" value="HTH_trans_reg/aminotransferase"/>
</dbReference>
<dbReference type="Gene3D" id="3.40.640.10">
    <property type="entry name" value="Type I PLP-dependent aspartate aminotransferase-like (Major domain)"/>
    <property type="match status" value="1"/>
</dbReference>
<protein>
    <submittedName>
        <fullName evidence="8">PLP-dependent aminotransferase family protein</fullName>
    </submittedName>
</protein>
<evidence type="ECO:0000313" key="8">
    <source>
        <dbReference type="EMBL" id="QNV40045.1"/>
    </source>
</evidence>
<feature type="region of interest" description="Disordered" evidence="6">
    <location>
        <begin position="85"/>
        <end position="114"/>
    </location>
</feature>
<dbReference type="PROSITE" id="PS50949">
    <property type="entry name" value="HTH_GNTR"/>
    <property type="match status" value="1"/>
</dbReference>
<dbReference type="GO" id="GO:0008483">
    <property type="term" value="F:transaminase activity"/>
    <property type="evidence" value="ECO:0007669"/>
    <property type="project" value="UniProtKB-KW"/>
</dbReference>
<evidence type="ECO:0000256" key="6">
    <source>
        <dbReference type="SAM" id="MobiDB-lite"/>
    </source>
</evidence>
<gene>
    <name evidence="8" type="ORF">IDM48_00860</name>
</gene>
<evidence type="ECO:0000259" key="7">
    <source>
        <dbReference type="PROSITE" id="PS50949"/>
    </source>
</evidence>
<dbReference type="InterPro" id="IPR000524">
    <property type="entry name" value="Tscrpt_reg_HTH_GntR"/>
</dbReference>
<dbReference type="KEGG" id="rama:IDM48_00860"/>
<keyword evidence="8" id="KW-0808">Transferase</keyword>
<keyword evidence="8" id="KW-0032">Aminotransferase</keyword>
<dbReference type="EMBL" id="CP061538">
    <property type="protein sequence ID" value="QNV40045.1"/>
    <property type="molecule type" value="Genomic_DNA"/>
</dbReference>
<evidence type="ECO:0000313" key="9">
    <source>
        <dbReference type="Proteomes" id="UP000516421"/>
    </source>
</evidence>
<dbReference type="InterPro" id="IPR015424">
    <property type="entry name" value="PyrdxlP-dep_Trfase"/>
</dbReference>
<dbReference type="PRINTS" id="PR00035">
    <property type="entry name" value="HTHGNTR"/>
</dbReference>
<evidence type="ECO:0000256" key="5">
    <source>
        <dbReference type="ARBA" id="ARBA00023163"/>
    </source>
</evidence>
<dbReference type="InterPro" id="IPR036388">
    <property type="entry name" value="WH-like_DNA-bd_sf"/>
</dbReference>